<comment type="caution">
    <text evidence="1">The sequence shown here is derived from an EMBL/GenBank/DDBJ whole genome shotgun (WGS) entry which is preliminary data.</text>
</comment>
<protein>
    <submittedName>
        <fullName evidence="1">Uncharacterized protein</fullName>
    </submittedName>
</protein>
<sequence length="43" mass="4814">MFLNFQSYIHDIYPRKAAAAHPTQRLAALGGLRGSFGTFEDMI</sequence>
<name>A0A256G9M4_9HYPH</name>
<organism evidence="1 2">
    <name type="scientific">Brucella lupini</name>
    <dbReference type="NCBI Taxonomy" id="255457"/>
    <lineage>
        <taxon>Bacteria</taxon>
        <taxon>Pseudomonadati</taxon>
        <taxon>Pseudomonadota</taxon>
        <taxon>Alphaproteobacteria</taxon>
        <taxon>Hyphomicrobiales</taxon>
        <taxon>Brucellaceae</taxon>
        <taxon>Brucella/Ochrobactrum group</taxon>
        <taxon>Brucella</taxon>
    </lineage>
</organism>
<dbReference type="AlphaFoldDB" id="A0A256G9M4"/>
<dbReference type="Proteomes" id="UP000216363">
    <property type="component" value="Unassembled WGS sequence"/>
</dbReference>
<gene>
    <name evidence="1" type="ORF">CES86_5199</name>
</gene>
<accession>A0A256G9M4</accession>
<reference evidence="1 2" key="1">
    <citation type="submission" date="2017-07" db="EMBL/GenBank/DDBJ databases">
        <title>Draft genome of Ochrobactrum lupini type strain LUP21.</title>
        <authorList>
            <person name="Krzyzanowska D.M."/>
            <person name="Jafra S."/>
        </authorList>
    </citation>
    <scope>NUCLEOTIDE SEQUENCE [LARGE SCALE GENOMIC DNA]</scope>
    <source>
        <strain evidence="1 2">LUP21</strain>
    </source>
</reference>
<evidence type="ECO:0000313" key="1">
    <source>
        <dbReference type="EMBL" id="OYR23803.1"/>
    </source>
</evidence>
<dbReference type="EMBL" id="NNRN01000065">
    <property type="protein sequence ID" value="OYR23803.1"/>
    <property type="molecule type" value="Genomic_DNA"/>
</dbReference>
<evidence type="ECO:0000313" key="2">
    <source>
        <dbReference type="Proteomes" id="UP000216363"/>
    </source>
</evidence>
<proteinExistence type="predicted"/>